<dbReference type="PANTHER" id="PTHR31760:SF0">
    <property type="entry name" value="S-ADENOSYL-L-METHIONINE-DEPENDENT METHYLTRANSFERASES SUPERFAMILY PROTEIN"/>
    <property type="match status" value="1"/>
</dbReference>
<sequence length="307" mass="33523">KASPLPREEMRIPGGTLSPGPHRLPMFSLWGGCKLLAVPTTLPALRRSRRRCCSVSGANGNETGSSVLRALSPLQREQISLYVRALLEWNQRMNLTAVRDESEAMARHVEDSLAIIPPLRSHYVSRCRGEGGRVDSVCDHLNVVDVGTGPGLPGLILAIACPNWKLTLLESMQKRCRFLEHAIGLTGLCNVQVLCDRAESVGQKLDFREAFDVAVSRAVAEMRTLAEYCLPLVRVGGLFVAAKGYDPQVEIGSAQNAVRLLGASIIDLCSVESEGPHGRRTAVICYKEHATPRKYPRQPGVPTKMPL</sequence>
<dbReference type="Pfam" id="PF02527">
    <property type="entry name" value="GidB"/>
    <property type="match status" value="1"/>
</dbReference>
<dbReference type="PANTHER" id="PTHR31760">
    <property type="entry name" value="S-ADENOSYL-L-METHIONINE-DEPENDENT METHYLTRANSFERASES SUPERFAMILY PROTEIN"/>
    <property type="match status" value="1"/>
</dbReference>
<reference evidence="6" key="1">
    <citation type="submission" date="2015-07" db="EMBL/GenBank/DDBJ databases">
        <title>Transcriptome Assembly of Anthurium amnicola.</title>
        <authorList>
            <person name="Suzuki J."/>
        </authorList>
    </citation>
    <scope>NUCLEOTIDE SEQUENCE</scope>
</reference>
<evidence type="ECO:0000256" key="4">
    <source>
        <dbReference type="ARBA" id="ARBA00022679"/>
    </source>
</evidence>
<accession>A0A1D1Y3K2</accession>
<evidence type="ECO:0000256" key="5">
    <source>
        <dbReference type="ARBA" id="ARBA00022691"/>
    </source>
</evidence>
<dbReference type="GO" id="GO:0005829">
    <property type="term" value="C:cytosol"/>
    <property type="evidence" value="ECO:0007669"/>
    <property type="project" value="TreeGrafter"/>
</dbReference>
<dbReference type="FunFam" id="3.40.50.150:FF:000041">
    <property type="entry name" value="Ribosomal RNA small subunit methyltransferase G"/>
    <property type="match status" value="1"/>
</dbReference>
<dbReference type="Gene3D" id="3.40.50.150">
    <property type="entry name" value="Vaccinia Virus protein VP39"/>
    <property type="match status" value="1"/>
</dbReference>
<dbReference type="NCBIfam" id="TIGR00138">
    <property type="entry name" value="rsmG_gidB"/>
    <property type="match status" value="1"/>
</dbReference>
<keyword evidence="2" id="KW-0698">rRNA processing</keyword>
<evidence type="ECO:0000256" key="1">
    <source>
        <dbReference type="ARBA" id="ARBA00022490"/>
    </source>
</evidence>
<name>A0A1D1Y3K2_9ARAE</name>
<keyword evidence="4 6" id="KW-0808">Transferase</keyword>
<dbReference type="SUPFAM" id="SSF53335">
    <property type="entry name" value="S-adenosyl-L-methionine-dependent methyltransferases"/>
    <property type="match status" value="1"/>
</dbReference>
<evidence type="ECO:0000313" key="6">
    <source>
        <dbReference type="EMBL" id="JAT49212.1"/>
    </source>
</evidence>
<keyword evidence="1" id="KW-0963">Cytoplasm</keyword>
<protein>
    <submittedName>
        <fullName evidence="6">Ribosomal RNA small subunit methyltransferase G</fullName>
    </submittedName>
</protein>
<dbReference type="AlphaFoldDB" id="A0A1D1Y3K2"/>
<organism evidence="6">
    <name type="scientific">Anthurium amnicola</name>
    <dbReference type="NCBI Taxonomy" id="1678845"/>
    <lineage>
        <taxon>Eukaryota</taxon>
        <taxon>Viridiplantae</taxon>
        <taxon>Streptophyta</taxon>
        <taxon>Embryophyta</taxon>
        <taxon>Tracheophyta</taxon>
        <taxon>Spermatophyta</taxon>
        <taxon>Magnoliopsida</taxon>
        <taxon>Liliopsida</taxon>
        <taxon>Araceae</taxon>
        <taxon>Pothoideae</taxon>
        <taxon>Potheae</taxon>
        <taxon>Anthurium</taxon>
    </lineage>
</organism>
<dbReference type="GO" id="GO:0070043">
    <property type="term" value="F:rRNA (guanine-N7-)-methyltransferase activity"/>
    <property type="evidence" value="ECO:0007669"/>
    <property type="project" value="TreeGrafter"/>
</dbReference>
<keyword evidence="5" id="KW-0949">S-adenosyl-L-methionine</keyword>
<evidence type="ECO:0000256" key="2">
    <source>
        <dbReference type="ARBA" id="ARBA00022552"/>
    </source>
</evidence>
<evidence type="ECO:0000256" key="3">
    <source>
        <dbReference type="ARBA" id="ARBA00022603"/>
    </source>
</evidence>
<dbReference type="InterPro" id="IPR003682">
    <property type="entry name" value="rRNA_ssu_MeTfrase_G"/>
</dbReference>
<dbReference type="InterPro" id="IPR029063">
    <property type="entry name" value="SAM-dependent_MTases_sf"/>
</dbReference>
<dbReference type="CDD" id="cd02440">
    <property type="entry name" value="AdoMet_MTases"/>
    <property type="match status" value="1"/>
</dbReference>
<dbReference type="HAMAP" id="MF_00074">
    <property type="entry name" value="16SrRNA_methyltr_G"/>
    <property type="match status" value="1"/>
</dbReference>
<gene>
    <name evidence="6" type="primary">rsmG_3</name>
    <name evidence="6" type="ORF">g.39600</name>
</gene>
<proteinExistence type="inferred from homology"/>
<feature type="non-terminal residue" evidence="6">
    <location>
        <position position="1"/>
    </location>
</feature>
<keyword evidence="3 6" id="KW-0489">Methyltransferase</keyword>
<dbReference type="EMBL" id="GDJX01018724">
    <property type="protein sequence ID" value="JAT49212.1"/>
    <property type="molecule type" value="Transcribed_RNA"/>
</dbReference>